<comment type="subcellular location">
    <subcellularLocation>
        <location evidence="1">Cell membrane</location>
    </subcellularLocation>
</comment>
<evidence type="ECO:0000256" key="3">
    <source>
        <dbReference type="ARBA" id="ARBA00022692"/>
    </source>
</evidence>
<dbReference type="Pfam" id="PF18967">
    <property type="entry name" value="PycTM"/>
    <property type="match status" value="1"/>
</dbReference>
<feature type="transmembrane region" description="Helical" evidence="9">
    <location>
        <begin position="175"/>
        <end position="201"/>
    </location>
</feature>
<dbReference type="Proteomes" id="UP001551482">
    <property type="component" value="Unassembled WGS sequence"/>
</dbReference>
<evidence type="ECO:0000256" key="2">
    <source>
        <dbReference type="ARBA" id="ARBA00022475"/>
    </source>
</evidence>
<dbReference type="EMBL" id="JBEZFP010000150">
    <property type="protein sequence ID" value="MEU8139023.1"/>
    <property type="molecule type" value="Genomic_DNA"/>
</dbReference>
<protein>
    <recommendedName>
        <fullName evidence="10">Pycsar effector protein domain-containing protein</fullName>
    </recommendedName>
</protein>
<sequence length="271" mass="27712">MTAPTLTTPGTDEPEPARPAAPRADLAAAVYADWRTVAAAIDVLDLRGSSWSYQDVVDLAAAERPSIVSRTVVGWVDRLVRAGYVERASVYDRHVYAVKSAGWQARAAIEASLRPAAAGPGETAPDPARQAADRDAADAGRLRARIASAEGNIRAADAKASVLLAGLGFVAGPMLALGGAAAVVVAAALLVPAVLLGLVLLPRTAGLRDLLPGASARDVIDAVADADQPVRLASELSVLNGIAVRKYALIRAALIAMTFVVPACAAACLAS</sequence>
<keyword evidence="5 9" id="KW-1133">Transmembrane helix</keyword>
<keyword evidence="3 9" id="KW-0812">Transmembrane</keyword>
<feature type="transmembrane region" description="Helical" evidence="9">
    <location>
        <begin position="248"/>
        <end position="270"/>
    </location>
</feature>
<evidence type="ECO:0000313" key="11">
    <source>
        <dbReference type="EMBL" id="MEU8139023.1"/>
    </source>
</evidence>
<dbReference type="RefSeq" id="WP_358362854.1">
    <property type="nucleotide sequence ID" value="NZ_JBEZFP010000150.1"/>
</dbReference>
<evidence type="ECO:0000256" key="1">
    <source>
        <dbReference type="ARBA" id="ARBA00004236"/>
    </source>
</evidence>
<dbReference type="InterPro" id="IPR043760">
    <property type="entry name" value="PycTM_dom"/>
</dbReference>
<keyword evidence="4" id="KW-0547">Nucleotide-binding</keyword>
<keyword evidence="12" id="KW-1185">Reference proteome</keyword>
<evidence type="ECO:0000256" key="5">
    <source>
        <dbReference type="ARBA" id="ARBA00022989"/>
    </source>
</evidence>
<evidence type="ECO:0000313" key="12">
    <source>
        <dbReference type="Proteomes" id="UP001551482"/>
    </source>
</evidence>
<evidence type="ECO:0000256" key="7">
    <source>
        <dbReference type="ARBA" id="ARBA00023136"/>
    </source>
</evidence>
<keyword evidence="2" id="KW-1003">Cell membrane</keyword>
<proteinExistence type="predicted"/>
<evidence type="ECO:0000256" key="6">
    <source>
        <dbReference type="ARBA" id="ARBA00023118"/>
    </source>
</evidence>
<reference evidence="11 12" key="1">
    <citation type="submission" date="2024-06" db="EMBL/GenBank/DDBJ databases">
        <title>The Natural Products Discovery Center: Release of the First 8490 Sequenced Strains for Exploring Actinobacteria Biosynthetic Diversity.</title>
        <authorList>
            <person name="Kalkreuter E."/>
            <person name="Kautsar S.A."/>
            <person name="Yang D."/>
            <person name="Bader C.D."/>
            <person name="Teijaro C.N."/>
            <person name="Fluegel L."/>
            <person name="Davis C.M."/>
            <person name="Simpson J.R."/>
            <person name="Lauterbach L."/>
            <person name="Steele A.D."/>
            <person name="Gui C."/>
            <person name="Meng S."/>
            <person name="Li G."/>
            <person name="Viehrig K."/>
            <person name="Ye F."/>
            <person name="Su P."/>
            <person name="Kiefer A.F."/>
            <person name="Nichols A."/>
            <person name="Cepeda A.J."/>
            <person name="Yan W."/>
            <person name="Fan B."/>
            <person name="Jiang Y."/>
            <person name="Adhikari A."/>
            <person name="Zheng C.-J."/>
            <person name="Schuster L."/>
            <person name="Cowan T.M."/>
            <person name="Smanski M.J."/>
            <person name="Chevrette M.G."/>
            <person name="De Carvalho L.P.S."/>
            <person name="Shen B."/>
        </authorList>
    </citation>
    <scope>NUCLEOTIDE SEQUENCE [LARGE SCALE GENOMIC DNA]</scope>
    <source>
        <strain evidence="11 12">NPDC048946</strain>
    </source>
</reference>
<keyword evidence="6" id="KW-0051">Antiviral defense</keyword>
<gene>
    <name evidence="11" type="ORF">AB0C36_36680</name>
</gene>
<keyword evidence="7 9" id="KW-0472">Membrane</keyword>
<evidence type="ECO:0000259" key="10">
    <source>
        <dbReference type="Pfam" id="PF18967"/>
    </source>
</evidence>
<evidence type="ECO:0000256" key="8">
    <source>
        <dbReference type="SAM" id="MobiDB-lite"/>
    </source>
</evidence>
<feature type="domain" description="Pycsar effector protein" evidence="10">
    <location>
        <begin position="142"/>
        <end position="268"/>
    </location>
</feature>
<name>A0ABV3DTE3_9ACTN</name>
<feature type="compositionally biased region" description="Polar residues" evidence="8">
    <location>
        <begin position="1"/>
        <end position="10"/>
    </location>
</feature>
<comment type="caution">
    <text evidence="11">The sequence shown here is derived from an EMBL/GenBank/DDBJ whole genome shotgun (WGS) entry which is preliminary data.</text>
</comment>
<feature type="region of interest" description="Disordered" evidence="8">
    <location>
        <begin position="1"/>
        <end position="20"/>
    </location>
</feature>
<organism evidence="11 12">
    <name type="scientific">Streptodolium elevatio</name>
    <dbReference type="NCBI Taxonomy" id="3157996"/>
    <lineage>
        <taxon>Bacteria</taxon>
        <taxon>Bacillati</taxon>
        <taxon>Actinomycetota</taxon>
        <taxon>Actinomycetes</taxon>
        <taxon>Kitasatosporales</taxon>
        <taxon>Streptomycetaceae</taxon>
        <taxon>Streptodolium</taxon>
    </lineage>
</organism>
<evidence type="ECO:0000256" key="4">
    <source>
        <dbReference type="ARBA" id="ARBA00022741"/>
    </source>
</evidence>
<evidence type="ECO:0000256" key="9">
    <source>
        <dbReference type="SAM" id="Phobius"/>
    </source>
</evidence>
<accession>A0ABV3DTE3</accession>